<keyword evidence="3" id="KW-0238">DNA-binding</keyword>
<dbReference type="Gene3D" id="6.10.140.850">
    <property type="match status" value="1"/>
</dbReference>
<comment type="similarity">
    <text evidence="1">Belongs to the BlaI transcriptional regulatory family.</text>
</comment>
<sequence>METLGELERSVMDQLWAAEDGLTAAEIRESFADRDLALTTVHTVLSRLEKKKFVTRRRGERPHRYRAASSREEHVAELMSDALGQAPDREAVLARFLGTVDKEDTALLRRLLGSS</sequence>
<evidence type="ECO:0008006" key="7">
    <source>
        <dbReference type="Google" id="ProtNLM"/>
    </source>
</evidence>
<dbReference type="InterPro" id="IPR005650">
    <property type="entry name" value="BlaI_family"/>
</dbReference>
<dbReference type="Pfam" id="PF03965">
    <property type="entry name" value="Penicillinase_R"/>
    <property type="match status" value="1"/>
</dbReference>
<dbReference type="EMBL" id="BMFY01000003">
    <property type="protein sequence ID" value="GGA08169.1"/>
    <property type="molecule type" value="Genomic_DNA"/>
</dbReference>
<dbReference type="Gene3D" id="1.10.10.10">
    <property type="entry name" value="Winged helix-like DNA-binding domain superfamily/Winged helix DNA-binding domain"/>
    <property type="match status" value="1"/>
</dbReference>
<keyword evidence="2" id="KW-0805">Transcription regulation</keyword>
<dbReference type="SUPFAM" id="SSF46785">
    <property type="entry name" value="Winged helix' DNA-binding domain"/>
    <property type="match status" value="1"/>
</dbReference>
<keyword evidence="6" id="KW-1185">Reference proteome</keyword>
<evidence type="ECO:0000313" key="6">
    <source>
        <dbReference type="Proteomes" id="UP000616114"/>
    </source>
</evidence>
<comment type="caution">
    <text evidence="5">The sequence shown here is derived from an EMBL/GenBank/DDBJ whole genome shotgun (WGS) entry which is preliminary data.</text>
</comment>
<evidence type="ECO:0000256" key="4">
    <source>
        <dbReference type="ARBA" id="ARBA00023163"/>
    </source>
</evidence>
<keyword evidence="4" id="KW-0804">Transcription</keyword>
<reference evidence="5" key="1">
    <citation type="journal article" date="2014" name="Int. J. Syst. Evol. Microbiol.">
        <title>Complete genome sequence of Corynebacterium casei LMG S-19264T (=DSM 44701T), isolated from a smear-ripened cheese.</title>
        <authorList>
            <consortium name="US DOE Joint Genome Institute (JGI-PGF)"/>
            <person name="Walter F."/>
            <person name="Albersmeier A."/>
            <person name="Kalinowski J."/>
            <person name="Ruckert C."/>
        </authorList>
    </citation>
    <scope>NUCLEOTIDE SEQUENCE</scope>
    <source>
        <strain evidence="5">CGMCC 1.12785</strain>
    </source>
</reference>
<gene>
    <name evidence="5" type="ORF">GCM10011333_08760</name>
</gene>
<evidence type="ECO:0000256" key="2">
    <source>
        <dbReference type="ARBA" id="ARBA00023015"/>
    </source>
</evidence>
<reference evidence="5" key="2">
    <citation type="submission" date="2020-09" db="EMBL/GenBank/DDBJ databases">
        <authorList>
            <person name="Sun Q."/>
            <person name="Zhou Y."/>
        </authorList>
    </citation>
    <scope>NUCLEOTIDE SEQUENCE</scope>
    <source>
        <strain evidence="5">CGMCC 1.12785</strain>
    </source>
</reference>
<protein>
    <recommendedName>
        <fullName evidence="7">Transcriptional regulator</fullName>
    </recommendedName>
</protein>
<dbReference type="Proteomes" id="UP000616114">
    <property type="component" value="Unassembled WGS sequence"/>
</dbReference>
<dbReference type="GO" id="GO:0003677">
    <property type="term" value="F:DNA binding"/>
    <property type="evidence" value="ECO:0007669"/>
    <property type="project" value="UniProtKB-KW"/>
</dbReference>
<dbReference type="InterPro" id="IPR036390">
    <property type="entry name" value="WH_DNA-bd_sf"/>
</dbReference>
<dbReference type="InterPro" id="IPR036388">
    <property type="entry name" value="WH-like_DNA-bd_sf"/>
</dbReference>
<accession>A0A8J2TWE8</accession>
<organism evidence="5 6">
    <name type="scientific">Sediminivirga luteola</name>
    <dbReference type="NCBI Taxonomy" id="1774748"/>
    <lineage>
        <taxon>Bacteria</taxon>
        <taxon>Bacillati</taxon>
        <taxon>Actinomycetota</taxon>
        <taxon>Actinomycetes</taxon>
        <taxon>Micrococcales</taxon>
        <taxon>Brevibacteriaceae</taxon>
        <taxon>Sediminivirga</taxon>
    </lineage>
</organism>
<evidence type="ECO:0000256" key="1">
    <source>
        <dbReference type="ARBA" id="ARBA00011046"/>
    </source>
</evidence>
<proteinExistence type="inferred from homology"/>
<dbReference type="GO" id="GO:0045892">
    <property type="term" value="P:negative regulation of DNA-templated transcription"/>
    <property type="evidence" value="ECO:0007669"/>
    <property type="project" value="InterPro"/>
</dbReference>
<name>A0A8J2TWE8_9MICO</name>
<dbReference type="RefSeq" id="WP_188549707.1">
    <property type="nucleotide sequence ID" value="NZ_BMFY01000003.1"/>
</dbReference>
<evidence type="ECO:0000313" key="5">
    <source>
        <dbReference type="EMBL" id="GGA08169.1"/>
    </source>
</evidence>
<dbReference type="AlphaFoldDB" id="A0A8J2TWE8"/>
<evidence type="ECO:0000256" key="3">
    <source>
        <dbReference type="ARBA" id="ARBA00023125"/>
    </source>
</evidence>